<proteinExistence type="predicted"/>
<feature type="compositionally biased region" description="Low complexity" evidence="1">
    <location>
        <begin position="1"/>
        <end position="21"/>
    </location>
</feature>
<evidence type="ECO:0000313" key="5">
    <source>
        <dbReference type="EMBL" id="MDV7292506.1"/>
    </source>
</evidence>
<evidence type="ECO:0000313" key="4">
    <source>
        <dbReference type="EMBL" id="ALI27411.1"/>
    </source>
</evidence>
<dbReference type="Pfam" id="PF14230">
    <property type="entry name" value="DUF4333"/>
    <property type="match status" value="1"/>
</dbReference>
<accession>A0A0N9Y333</accession>
<dbReference type="Proteomes" id="UP000255389">
    <property type="component" value="Unassembled WGS sequence"/>
</dbReference>
<name>A0A0N9Y333_MYCFO</name>
<keyword evidence="7" id="KW-1185">Reference proteome</keyword>
<evidence type="ECO:0000256" key="1">
    <source>
        <dbReference type="SAM" id="MobiDB-lite"/>
    </source>
</evidence>
<gene>
    <name evidence="6" type="ORF">NCTC1542_02202</name>
    <name evidence="5" type="ORF">R4485_20240</name>
    <name evidence="4" type="ORF">XA26_35890</name>
</gene>
<evidence type="ECO:0000313" key="6">
    <source>
        <dbReference type="EMBL" id="STZ74645.1"/>
    </source>
</evidence>
<dbReference type="InterPro" id="IPR025637">
    <property type="entry name" value="DUF4333"/>
</dbReference>
<dbReference type="EMBL" id="UGQY01000001">
    <property type="protein sequence ID" value="STZ74645.1"/>
    <property type="molecule type" value="Genomic_DNA"/>
</dbReference>
<sequence length="267" mass="27992">MSGPQGSDQGQQWSGQQPEPGADQAPGGEAWQPPTATPASEDATTNAPAWQPPAYTPQQYPSYPPQPQPGAQQPQQPQYPGPEQYAQPGYPQPGQQPQYGQVPGYGQQPQYGQPGQPGQPQYGAPGQPGQYGQPGQFGAPGQFGQYPIPGAESGSKASLGVIGGVVGGAVALVLIILAVTAFWLPGWAVTTKLDIDKAQSGVEQILTDKTNGYGATKVTGVKCNEGENPKVEKDATFDCEVTIDGTKRKVTVTFKDDKGTYEVGRPK</sequence>
<keyword evidence="2" id="KW-0472">Membrane</keyword>
<dbReference type="AlphaFoldDB" id="A0A0N9Y333"/>
<reference evidence="4 7" key="1">
    <citation type="journal article" date="2015" name="MBio">
        <title>Enzymatic Degradation of Phenazines Can Generate Energy and Protect Sensitive Organisms from Toxicity.</title>
        <authorList>
            <person name="Costa K.C."/>
            <person name="Bergkessel M."/>
            <person name="Saunders S."/>
            <person name="Korlach J."/>
            <person name="Newman D.K."/>
        </authorList>
    </citation>
    <scope>NUCLEOTIDE SEQUENCE [LARGE SCALE GENOMIC DNA]</scope>
    <source>
        <strain evidence="4 7">CT6</strain>
    </source>
</reference>
<feature type="domain" description="DUF4333" evidence="3">
    <location>
        <begin position="178"/>
        <end position="259"/>
    </location>
</feature>
<keyword evidence="2" id="KW-0812">Transmembrane</keyword>
<feature type="region of interest" description="Disordered" evidence="1">
    <location>
        <begin position="1"/>
        <end position="149"/>
    </location>
</feature>
<organism evidence="4 7">
    <name type="scientific">Mycolicibacterium fortuitum</name>
    <name type="common">Mycobacterium fortuitum</name>
    <dbReference type="NCBI Taxonomy" id="1766"/>
    <lineage>
        <taxon>Bacteria</taxon>
        <taxon>Bacillati</taxon>
        <taxon>Actinomycetota</taxon>
        <taxon>Actinomycetes</taxon>
        <taxon>Mycobacteriales</taxon>
        <taxon>Mycobacteriaceae</taxon>
        <taxon>Mycolicibacterium</taxon>
    </lineage>
</organism>
<feature type="compositionally biased region" description="Low complexity" evidence="1">
    <location>
        <begin position="69"/>
        <end position="147"/>
    </location>
</feature>
<evidence type="ECO:0000313" key="7">
    <source>
        <dbReference type="Proteomes" id="UP000057134"/>
    </source>
</evidence>
<keyword evidence="2" id="KW-1133">Transmembrane helix</keyword>
<evidence type="ECO:0000256" key="2">
    <source>
        <dbReference type="SAM" id="Phobius"/>
    </source>
</evidence>
<dbReference type="Proteomes" id="UP001186041">
    <property type="component" value="Unassembled WGS sequence"/>
</dbReference>
<dbReference type="Proteomes" id="UP000057134">
    <property type="component" value="Chromosome"/>
</dbReference>
<dbReference type="PATRIC" id="fig|1766.6.peg.3568"/>
<protein>
    <submittedName>
        <fullName evidence="6">Conserved membrane protein of uncharacterized function</fullName>
    </submittedName>
    <submittedName>
        <fullName evidence="5">DUF4333 domain-containing protein</fullName>
    </submittedName>
</protein>
<reference evidence="5" key="3">
    <citation type="submission" date="2023-10" db="EMBL/GenBank/DDBJ databases">
        <title>Mycolicibacterium fortuitum clinical isolates causing pulmonary infections in humans.</title>
        <authorList>
            <person name="Mejia-Ponce P.M."/>
            <person name="Zenteno-Cuevas R."/>
            <person name="Licona-Cassani C."/>
        </authorList>
    </citation>
    <scope>NUCLEOTIDE SEQUENCE</scope>
    <source>
        <strain evidence="5">M8</strain>
    </source>
</reference>
<dbReference type="EMBL" id="CP011269">
    <property type="protein sequence ID" value="ALI27411.1"/>
    <property type="molecule type" value="Genomic_DNA"/>
</dbReference>
<dbReference type="EMBL" id="JAWLVV010000018">
    <property type="protein sequence ID" value="MDV7292506.1"/>
    <property type="molecule type" value="Genomic_DNA"/>
</dbReference>
<feature type="transmembrane region" description="Helical" evidence="2">
    <location>
        <begin position="159"/>
        <end position="184"/>
    </location>
</feature>
<dbReference type="RefSeq" id="WP_003880252.1">
    <property type="nucleotide sequence ID" value="NZ_CP011269.1"/>
</dbReference>
<dbReference type="KEGG" id="mft:XA26_35890"/>
<evidence type="ECO:0000313" key="8">
    <source>
        <dbReference type="Proteomes" id="UP000255389"/>
    </source>
</evidence>
<reference evidence="6 8" key="2">
    <citation type="submission" date="2018-06" db="EMBL/GenBank/DDBJ databases">
        <authorList>
            <consortium name="Pathogen Informatics"/>
            <person name="Doyle S."/>
        </authorList>
    </citation>
    <scope>NUCLEOTIDE SEQUENCE [LARGE SCALE GENOMIC DNA]</scope>
    <source>
        <strain evidence="6 8">NCTC1542</strain>
    </source>
</reference>
<dbReference type="GeneID" id="93414001"/>
<dbReference type="STRING" id="1766.XA26_35890"/>
<evidence type="ECO:0000259" key="3">
    <source>
        <dbReference type="Pfam" id="PF14230"/>
    </source>
</evidence>